<dbReference type="Proteomes" id="UP000286501">
    <property type="component" value="Unassembled WGS sequence"/>
</dbReference>
<proteinExistence type="predicted"/>
<protein>
    <recommendedName>
        <fullName evidence="3">Glycosyltransferase family 52</fullName>
    </recommendedName>
</protein>
<sequence>MCAINAIKEFKIHIYKFILVLVKDKRNQQLFTLLAQYHIQYEIIYSFQLGKFEKYNFFKANNEGYKRAFIGDMRSLMMHTIAFKKLQNNSDIVYLDDGNDTISLLKGMKYSPNGVYEKIRYKFIKKYFAIIGKSRKITFGKFLYTIYDIPNNNYVIRLNNLDTFIKEKDSCAQNGIYIIGTNFSMYCQEGFVSKDVCKQQMEKLFCCLTSENKDTNIYYIPHGRDIETFPIELCRKYSVIYHPVDISVELYMKDLEQVPLEIYGYTSSALVNLKMMFPTTRIVDMVFDVVTKSRKGDEIKLISDYYKTIGIQQLRYHS</sequence>
<evidence type="ECO:0000313" key="1">
    <source>
        <dbReference type="EMBL" id="RHG62544.1"/>
    </source>
</evidence>
<reference evidence="1 2" key="1">
    <citation type="submission" date="2018-08" db="EMBL/GenBank/DDBJ databases">
        <title>A genome reference for cultivated species of the human gut microbiota.</title>
        <authorList>
            <person name="Zou Y."/>
            <person name="Xue W."/>
            <person name="Luo G."/>
        </authorList>
    </citation>
    <scope>NUCLEOTIDE SEQUENCE [LARGE SCALE GENOMIC DNA]</scope>
    <source>
        <strain evidence="1 2">AM22-1</strain>
    </source>
</reference>
<dbReference type="AlphaFoldDB" id="A0A414TCR5"/>
<accession>A0A414TCR5</accession>
<organism evidence="1 2">
    <name type="scientific">Segatella copri</name>
    <dbReference type="NCBI Taxonomy" id="165179"/>
    <lineage>
        <taxon>Bacteria</taxon>
        <taxon>Pseudomonadati</taxon>
        <taxon>Bacteroidota</taxon>
        <taxon>Bacteroidia</taxon>
        <taxon>Bacteroidales</taxon>
        <taxon>Prevotellaceae</taxon>
        <taxon>Segatella</taxon>
    </lineage>
</organism>
<dbReference type="EMBL" id="QRIN01000087">
    <property type="protein sequence ID" value="RHG62544.1"/>
    <property type="molecule type" value="Genomic_DNA"/>
</dbReference>
<evidence type="ECO:0000313" key="2">
    <source>
        <dbReference type="Proteomes" id="UP000286501"/>
    </source>
</evidence>
<gene>
    <name evidence="1" type="ORF">DW250_14370</name>
</gene>
<comment type="caution">
    <text evidence="1">The sequence shown here is derived from an EMBL/GenBank/DDBJ whole genome shotgun (WGS) entry which is preliminary data.</text>
</comment>
<name>A0A414TCR5_9BACT</name>
<evidence type="ECO:0008006" key="3">
    <source>
        <dbReference type="Google" id="ProtNLM"/>
    </source>
</evidence>